<reference evidence="2" key="1">
    <citation type="journal article" date="2019" name="Int. J. Syst. Evol. Microbiol.">
        <title>The Global Catalogue of Microorganisms (GCM) 10K type strain sequencing project: providing services to taxonomists for standard genome sequencing and annotation.</title>
        <authorList>
            <consortium name="The Broad Institute Genomics Platform"/>
            <consortium name="The Broad Institute Genome Sequencing Center for Infectious Disease"/>
            <person name="Wu L."/>
            <person name="Ma J."/>
        </authorList>
    </citation>
    <scope>NUCLEOTIDE SEQUENCE [LARGE SCALE GENOMIC DNA]</scope>
    <source>
        <strain evidence="2">JCM 17925</strain>
    </source>
</reference>
<protein>
    <recommendedName>
        <fullName evidence="3">Lipocalin-like domain-containing protein</fullName>
    </recommendedName>
</protein>
<evidence type="ECO:0008006" key="3">
    <source>
        <dbReference type="Google" id="ProtNLM"/>
    </source>
</evidence>
<organism evidence="1 2">
    <name type="scientific">Nibrella viscosa</name>
    <dbReference type="NCBI Taxonomy" id="1084524"/>
    <lineage>
        <taxon>Bacteria</taxon>
        <taxon>Pseudomonadati</taxon>
        <taxon>Bacteroidota</taxon>
        <taxon>Cytophagia</taxon>
        <taxon>Cytophagales</taxon>
        <taxon>Spirosomataceae</taxon>
        <taxon>Nibrella</taxon>
    </lineage>
</organism>
<evidence type="ECO:0000313" key="1">
    <source>
        <dbReference type="EMBL" id="GAA4414535.1"/>
    </source>
</evidence>
<dbReference type="EMBL" id="BAABHB010000011">
    <property type="protein sequence ID" value="GAA4414535.1"/>
    <property type="molecule type" value="Genomic_DNA"/>
</dbReference>
<comment type="caution">
    <text evidence="1">The sequence shown here is derived from an EMBL/GenBank/DDBJ whole genome shotgun (WGS) entry which is preliminary data.</text>
</comment>
<name>A0ABP8KSN3_9BACT</name>
<accession>A0ABP8KSN3</accession>
<gene>
    <name evidence="1" type="ORF">GCM10023187_44170</name>
</gene>
<dbReference type="Proteomes" id="UP001500936">
    <property type="component" value="Unassembled WGS sequence"/>
</dbReference>
<sequence>MYWLMLLGIPVLLADCKKKDLDAGGDRAEIMMSTGWKLERVTDTKGQVISQSQLNLATQALYFLEIQFRDNNTTRALDRVTRQVVNGGTWYLVENNQALDVEISQFKGRFQIVELSRSKLTLKNKVPVGGTETDAHLEFAPSI</sequence>
<proteinExistence type="predicted"/>
<evidence type="ECO:0000313" key="2">
    <source>
        <dbReference type="Proteomes" id="UP001500936"/>
    </source>
</evidence>
<keyword evidence="2" id="KW-1185">Reference proteome</keyword>